<evidence type="ECO:0000313" key="7">
    <source>
        <dbReference type="RefSeq" id="XP_055869501.1"/>
    </source>
</evidence>
<dbReference type="InterPro" id="IPR006703">
    <property type="entry name" value="G_AIG1"/>
</dbReference>
<comment type="similarity">
    <text evidence="1">Belongs to the TRAFAC class TrmE-Era-EngA-EngB-Septin-like GTPase superfamily. AIG1/Toc34/Toc159-like paraseptin GTPase family. IAN subfamily.</text>
</comment>
<dbReference type="GO" id="GO:0005525">
    <property type="term" value="F:GTP binding"/>
    <property type="evidence" value="ECO:0007669"/>
    <property type="project" value="UniProtKB-KW"/>
</dbReference>
<dbReference type="PANTHER" id="PTHR10903:SF184">
    <property type="entry name" value="GTP-BINDING PROTEIN A"/>
    <property type="match status" value="1"/>
</dbReference>
<evidence type="ECO:0000259" key="5">
    <source>
        <dbReference type="PROSITE" id="PS51720"/>
    </source>
</evidence>
<dbReference type="Pfam" id="PF04548">
    <property type="entry name" value="AIG1"/>
    <property type="match status" value="1"/>
</dbReference>
<dbReference type="Proteomes" id="UP001165740">
    <property type="component" value="Chromosome 16"/>
</dbReference>
<feature type="coiled-coil region" evidence="4">
    <location>
        <begin position="301"/>
        <end position="381"/>
    </location>
</feature>
<dbReference type="OMA" id="ERSEWWY"/>
<keyword evidence="6" id="KW-1185">Reference proteome</keyword>
<evidence type="ECO:0000256" key="4">
    <source>
        <dbReference type="SAM" id="Coils"/>
    </source>
</evidence>
<evidence type="ECO:0000256" key="1">
    <source>
        <dbReference type="ARBA" id="ARBA00008535"/>
    </source>
</evidence>
<accession>A0A9W2Z3J1</accession>
<evidence type="ECO:0000256" key="2">
    <source>
        <dbReference type="ARBA" id="ARBA00022741"/>
    </source>
</evidence>
<dbReference type="RefSeq" id="XP_055869501.1">
    <property type="nucleotide sequence ID" value="XM_056013526.1"/>
</dbReference>
<dbReference type="PROSITE" id="PS51720">
    <property type="entry name" value="G_AIG1"/>
    <property type="match status" value="1"/>
</dbReference>
<keyword evidence="3" id="KW-0342">GTP-binding</keyword>
<dbReference type="InterPro" id="IPR045058">
    <property type="entry name" value="GIMA/IAN/Toc"/>
</dbReference>
<dbReference type="FunFam" id="3.40.50.300:FF:000840">
    <property type="entry name" value="Immune-associated nucleotide-binding protein 9"/>
    <property type="match status" value="1"/>
</dbReference>
<organism evidence="6 7">
    <name type="scientific">Biomphalaria glabrata</name>
    <name type="common">Bloodfluke planorb</name>
    <name type="synonym">Freshwater snail</name>
    <dbReference type="NCBI Taxonomy" id="6526"/>
    <lineage>
        <taxon>Eukaryota</taxon>
        <taxon>Metazoa</taxon>
        <taxon>Spiralia</taxon>
        <taxon>Lophotrochozoa</taxon>
        <taxon>Mollusca</taxon>
        <taxon>Gastropoda</taxon>
        <taxon>Heterobranchia</taxon>
        <taxon>Euthyneura</taxon>
        <taxon>Panpulmonata</taxon>
        <taxon>Hygrophila</taxon>
        <taxon>Lymnaeoidea</taxon>
        <taxon>Planorbidae</taxon>
        <taxon>Biomphalaria</taxon>
    </lineage>
</organism>
<dbReference type="SUPFAM" id="SSF52540">
    <property type="entry name" value="P-loop containing nucleoside triphosphate hydrolases"/>
    <property type="match status" value="1"/>
</dbReference>
<name>A0A9W2Z3J1_BIOGL</name>
<dbReference type="AlphaFoldDB" id="A0A9W2Z3J1"/>
<keyword evidence="2" id="KW-0547">Nucleotide-binding</keyword>
<proteinExistence type="inferred from homology"/>
<sequence>MQNGWRGPSLGRIWIMPDNDLDLLLIGKTGNGKSSTGNTILGRRVFKSSPSFTSVTKHVQFDYSDYNGRIIKVVDGPGIGDTDMSKEDAMNLVIDAMKHAIAANPQGYHAFLLVVRFGVRFTEEDKQTIRLLKHIFGPTFVADHCILVMTGGDSYSPEETGMDSFVDWCSTQQGEFKYLLEECKQRFILFDNKTKDPMKIKLQIYDLIKLVDNLNRKRYTDSHFQAAEHKRNSILVEAKIPMIKEESMREASLILQQLSHVQLDQPERQMELLKSLDTRAKNLISSIRAQDRQTGVLTEIIQNTQRIVECVEEQLESTENALKIQALREEHRKRLEELRAEREKMRLEAEEELRHETDMKIQALEKEDEENNSKIKQMERKLQADTEVVQEEFLEAKENSAWELIKLLGSTLLSAVAPAAIAFLKAWATKR</sequence>
<feature type="domain" description="AIG1-type G" evidence="5">
    <location>
        <begin position="18"/>
        <end position="228"/>
    </location>
</feature>
<dbReference type="OrthoDB" id="431287at2759"/>
<evidence type="ECO:0000313" key="6">
    <source>
        <dbReference type="Proteomes" id="UP001165740"/>
    </source>
</evidence>
<dbReference type="Gene3D" id="3.40.50.300">
    <property type="entry name" value="P-loop containing nucleotide triphosphate hydrolases"/>
    <property type="match status" value="1"/>
</dbReference>
<evidence type="ECO:0000256" key="3">
    <source>
        <dbReference type="ARBA" id="ARBA00023134"/>
    </source>
</evidence>
<dbReference type="InterPro" id="IPR027417">
    <property type="entry name" value="P-loop_NTPase"/>
</dbReference>
<protein>
    <submittedName>
        <fullName evidence="7">Uncharacterized protein LOC106050177 isoform X1</fullName>
    </submittedName>
</protein>
<reference evidence="7" key="1">
    <citation type="submission" date="2025-08" db="UniProtKB">
        <authorList>
            <consortium name="RefSeq"/>
        </authorList>
    </citation>
    <scope>IDENTIFICATION</scope>
</reference>
<keyword evidence="4" id="KW-0175">Coiled coil</keyword>
<dbReference type="GeneID" id="106050177"/>
<gene>
    <name evidence="7" type="primary">LOC106050177</name>
</gene>
<dbReference type="PANTHER" id="PTHR10903">
    <property type="entry name" value="GTPASE, IMAP FAMILY MEMBER-RELATED"/>
    <property type="match status" value="1"/>
</dbReference>